<evidence type="ECO:0000256" key="1">
    <source>
        <dbReference type="SAM" id="MobiDB-lite"/>
    </source>
</evidence>
<protein>
    <submittedName>
        <fullName evidence="2">Uncharacterized protein</fullName>
    </submittedName>
</protein>
<dbReference type="EMBL" id="JADBGI010000011">
    <property type="protein sequence ID" value="MBE2999832.1"/>
    <property type="molecule type" value="Genomic_DNA"/>
</dbReference>
<dbReference type="RefSeq" id="WP_193122452.1">
    <property type="nucleotide sequence ID" value="NZ_JADBGI010000011.1"/>
</dbReference>
<evidence type="ECO:0000313" key="3">
    <source>
        <dbReference type="Proteomes" id="UP000806528"/>
    </source>
</evidence>
<keyword evidence="3" id="KW-1185">Reference proteome</keyword>
<sequence length="375" mass="39335">MDTLRGDATSQTIEGHLRPDLDDLDRLRAVWAEHRGPREERSRARRELARRRAFDLGGGPELADLLEATAAEEMSGPALTPDYVAELAARAASLPGTAGRCPPLDGAGAAGVARAAGAPGHPVVRAVHTYVTCVDALTGADPERAGEERGWALPWVLASLVLQRADFPPLVPDAGVPACTGAGGSRRVDLCARHLGRLVATSLRTELSRLPSHPGPSPASAPPLAAATHRRALEYLRDRRGPLLQVLGSLDDGASADVHAGSAPQPSREVGAPPERALLSPGAPHWWACLALGVGETALVLYVIVQEVGPSSTGVLAVTADARLTTGEGVREAPLMSDVDGVTVMPNDSADERWPLVRDLVDEALSRSMDQLTRA</sequence>
<evidence type="ECO:0000313" key="2">
    <source>
        <dbReference type="EMBL" id="MBE2999832.1"/>
    </source>
</evidence>
<proteinExistence type="predicted"/>
<gene>
    <name evidence="2" type="ORF">IDM40_14110</name>
</gene>
<accession>A0ABR9P7L4</accession>
<organism evidence="2 3">
    <name type="scientific">Nocardiopsis coralli</name>
    <dbReference type="NCBI Taxonomy" id="2772213"/>
    <lineage>
        <taxon>Bacteria</taxon>
        <taxon>Bacillati</taxon>
        <taxon>Actinomycetota</taxon>
        <taxon>Actinomycetes</taxon>
        <taxon>Streptosporangiales</taxon>
        <taxon>Nocardiopsidaceae</taxon>
        <taxon>Nocardiopsis</taxon>
    </lineage>
</organism>
<dbReference type="Proteomes" id="UP000806528">
    <property type="component" value="Unassembled WGS sequence"/>
</dbReference>
<reference evidence="2 3" key="1">
    <citation type="submission" date="2020-09" db="EMBL/GenBank/DDBJ databases">
        <title>Diversity and distribution of actinomycetes associated with coral in the coast of Hainan.</title>
        <authorList>
            <person name="Li F."/>
        </authorList>
    </citation>
    <scope>NUCLEOTIDE SEQUENCE [LARGE SCALE GENOMIC DNA]</scope>
    <source>
        <strain evidence="2 3">HNM0947</strain>
    </source>
</reference>
<name>A0ABR9P7L4_9ACTN</name>
<comment type="caution">
    <text evidence="2">The sequence shown here is derived from an EMBL/GenBank/DDBJ whole genome shotgun (WGS) entry which is preliminary data.</text>
</comment>
<feature type="region of interest" description="Disordered" evidence="1">
    <location>
        <begin position="255"/>
        <end position="275"/>
    </location>
</feature>